<dbReference type="Gene3D" id="1.25.40.10">
    <property type="entry name" value="Tetratricopeptide repeat domain"/>
    <property type="match status" value="3"/>
</dbReference>
<evidence type="ECO:0000256" key="1">
    <source>
        <dbReference type="SAM" id="MobiDB-lite"/>
    </source>
</evidence>
<evidence type="ECO:0008006" key="4">
    <source>
        <dbReference type="Google" id="ProtNLM"/>
    </source>
</evidence>
<protein>
    <recommendedName>
        <fullName evidence="4">TPR-like protein</fullName>
    </recommendedName>
</protein>
<organism evidence="2 3">
    <name type="scientific">Coprinopsis marcescibilis</name>
    <name type="common">Agaric fungus</name>
    <name type="synonym">Psathyrella marcescibilis</name>
    <dbReference type="NCBI Taxonomy" id="230819"/>
    <lineage>
        <taxon>Eukaryota</taxon>
        <taxon>Fungi</taxon>
        <taxon>Dikarya</taxon>
        <taxon>Basidiomycota</taxon>
        <taxon>Agaricomycotina</taxon>
        <taxon>Agaricomycetes</taxon>
        <taxon>Agaricomycetidae</taxon>
        <taxon>Agaricales</taxon>
        <taxon>Agaricineae</taxon>
        <taxon>Psathyrellaceae</taxon>
        <taxon>Coprinopsis</taxon>
    </lineage>
</organism>
<keyword evidence="3" id="KW-1185">Reference proteome</keyword>
<dbReference type="EMBL" id="ML210213">
    <property type="protein sequence ID" value="TFK23731.1"/>
    <property type="molecule type" value="Genomic_DNA"/>
</dbReference>
<dbReference type="PANTHER" id="PTHR19959:SF119">
    <property type="entry name" value="FUNGAL LIPASE-LIKE DOMAIN-CONTAINING PROTEIN"/>
    <property type="match status" value="1"/>
</dbReference>
<dbReference type="SUPFAM" id="SSF48452">
    <property type="entry name" value="TPR-like"/>
    <property type="match status" value="2"/>
</dbReference>
<sequence length="908" mass="102062">MDEGKQSGLLSRVLRKMGNVKLVKSQGSIGVVQVEDMTESLCSWTPNSEDWQLYRNHYSELEKYIKGTPTGPVSSRTPSDLPEGNEYDHRQGGLDACANLDNLYLQILETHLGTNEALIEDYRGVMGAIVTLQAPLSTNGLVSLCGRALMGQAKVDRVCMRMRPFLSGYTFSLPHQPVQILHESIRYYLTQRAPLQYRLHPLPEQHEKLSNLILAAIQDQVNSKKIPELGYSGGDWDIFDVPAIPHLEESVSEHLRYSCMFLVDHLLAIIPAGTIQMALIQRAHQIILSHPRSILELSASLGRGSDLLPLISLALNNLPSSADHGIPWLRPLPPILRRIATCLLEDARPKEALPLLREAVDISRRILDVEQPTPEAEQELIISSRELTYCLNFLKQYVEGRLALEDLVAPTRRLAIADPERFAGVLGRVLRSLSLPISMTGGSPAALLLSKEAVEIHRRLAQQNEPRYVGDLSASLFALADDYSDLKMYNEAKETTRDAIEKCRRCNTLNPKSSTCQARTAATLRFLGSMESKLGNTEAAIEAMNESVAILRRLTGVVDSRKYHESLAKSYEKLASHYSSDEKYHEAIENVKRSILIRRMLVERDPQQFKAKLAKSLDDHCYSLGRLRQHREAVDVGEEAVVIRRDLNTEDPTTQNKADLSWSLLHLARQKHHLDCYNIDSLKFSQEAVALRRQLTLVEDTKYEGRLISSLVTHIACLRKLDRFCETNAAFEEAITVSRRVVSRTWPETSNQLQLVDLLSDYGSVLASIDRLDESIWVYEEVVNILRSLGASSPESTHSYSRELLSGLDSLSKLLDRGSRIQEAVQVVREAIDVRRQLGVASSRSKHTLGELLRNYAWFRAKTGEYAEASGPDMIEAIQLLRSAWSAQDEVQPALLFHHLCKRRLDSG</sequence>
<proteinExistence type="predicted"/>
<dbReference type="SMART" id="SM00028">
    <property type="entry name" value="TPR"/>
    <property type="match status" value="4"/>
</dbReference>
<dbReference type="PANTHER" id="PTHR19959">
    <property type="entry name" value="KINESIN LIGHT CHAIN"/>
    <property type="match status" value="1"/>
</dbReference>
<gene>
    <name evidence="2" type="ORF">FA15DRAFT_670209</name>
</gene>
<dbReference type="OrthoDB" id="3057274at2759"/>
<dbReference type="STRING" id="230819.A0A5C3KT36"/>
<dbReference type="Proteomes" id="UP000307440">
    <property type="component" value="Unassembled WGS sequence"/>
</dbReference>
<reference evidence="2 3" key="1">
    <citation type="journal article" date="2019" name="Nat. Ecol. Evol.">
        <title>Megaphylogeny resolves global patterns of mushroom evolution.</title>
        <authorList>
            <person name="Varga T."/>
            <person name="Krizsan K."/>
            <person name="Foldi C."/>
            <person name="Dima B."/>
            <person name="Sanchez-Garcia M."/>
            <person name="Sanchez-Ramirez S."/>
            <person name="Szollosi G.J."/>
            <person name="Szarkandi J.G."/>
            <person name="Papp V."/>
            <person name="Albert L."/>
            <person name="Andreopoulos W."/>
            <person name="Angelini C."/>
            <person name="Antonin V."/>
            <person name="Barry K.W."/>
            <person name="Bougher N.L."/>
            <person name="Buchanan P."/>
            <person name="Buyck B."/>
            <person name="Bense V."/>
            <person name="Catcheside P."/>
            <person name="Chovatia M."/>
            <person name="Cooper J."/>
            <person name="Damon W."/>
            <person name="Desjardin D."/>
            <person name="Finy P."/>
            <person name="Geml J."/>
            <person name="Haridas S."/>
            <person name="Hughes K."/>
            <person name="Justo A."/>
            <person name="Karasinski D."/>
            <person name="Kautmanova I."/>
            <person name="Kiss B."/>
            <person name="Kocsube S."/>
            <person name="Kotiranta H."/>
            <person name="LaButti K.M."/>
            <person name="Lechner B.E."/>
            <person name="Liimatainen K."/>
            <person name="Lipzen A."/>
            <person name="Lukacs Z."/>
            <person name="Mihaltcheva S."/>
            <person name="Morgado L.N."/>
            <person name="Niskanen T."/>
            <person name="Noordeloos M.E."/>
            <person name="Ohm R.A."/>
            <person name="Ortiz-Santana B."/>
            <person name="Ovrebo C."/>
            <person name="Racz N."/>
            <person name="Riley R."/>
            <person name="Savchenko A."/>
            <person name="Shiryaev A."/>
            <person name="Soop K."/>
            <person name="Spirin V."/>
            <person name="Szebenyi C."/>
            <person name="Tomsovsky M."/>
            <person name="Tulloss R.E."/>
            <person name="Uehling J."/>
            <person name="Grigoriev I.V."/>
            <person name="Vagvolgyi C."/>
            <person name="Papp T."/>
            <person name="Martin F.M."/>
            <person name="Miettinen O."/>
            <person name="Hibbett D.S."/>
            <person name="Nagy L.G."/>
        </authorList>
    </citation>
    <scope>NUCLEOTIDE SEQUENCE [LARGE SCALE GENOMIC DNA]</scope>
    <source>
        <strain evidence="2 3">CBS 121175</strain>
    </source>
</reference>
<evidence type="ECO:0000313" key="3">
    <source>
        <dbReference type="Proteomes" id="UP000307440"/>
    </source>
</evidence>
<dbReference type="InterPro" id="IPR011990">
    <property type="entry name" value="TPR-like_helical_dom_sf"/>
</dbReference>
<accession>A0A5C3KT36</accession>
<dbReference type="AlphaFoldDB" id="A0A5C3KT36"/>
<evidence type="ECO:0000313" key="2">
    <source>
        <dbReference type="EMBL" id="TFK23731.1"/>
    </source>
</evidence>
<name>A0A5C3KT36_COPMA</name>
<feature type="region of interest" description="Disordered" evidence="1">
    <location>
        <begin position="65"/>
        <end position="86"/>
    </location>
</feature>
<dbReference type="InterPro" id="IPR019734">
    <property type="entry name" value="TPR_rpt"/>
</dbReference>